<feature type="signal peptide" evidence="1">
    <location>
        <begin position="1"/>
        <end position="20"/>
    </location>
</feature>
<organism evidence="2 3">
    <name type="scientific">Paenibacillus chartarius</name>
    <dbReference type="NCBI Taxonomy" id="747481"/>
    <lineage>
        <taxon>Bacteria</taxon>
        <taxon>Bacillati</taxon>
        <taxon>Bacillota</taxon>
        <taxon>Bacilli</taxon>
        <taxon>Bacillales</taxon>
        <taxon>Paenibacillaceae</taxon>
        <taxon>Paenibacillus</taxon>
    </lineage>
</organism>
<dbReference type="PANTHER" id="PTHR43649:SF12">
    <property type="entry name" value="DIACETYLCHITOBIOSE BINDING PROTEIN DASA"/>
    <property type="match status" value="1"/>
</dbReference>
<sequence>MKKKMWSSVAASGLVLSVLAGCGTAETGTSNQPAAGGSGQAAGSAPVEIKLHTYGTEATYNWKKTIDGFQQKFPNIKVSVVELSAKGDTQEAGKKLDLAVASGEALDVIMFSDPAGYAQRVGLGMAEPLDAFIAKDGGYKVEEEYKVDTRLNGKVYALPGKFNPWYVLLNKDMLDQAGLQVPKDWTWDQFADYAKKLTKGEGANKVYGTYFHGPQNGGWMEYMKLAMVNQLDNSEFLKADGTSNMEDPNFKKTLELRWKMEKEDKTAFPYESVISQKPAYRNMLFNQKTAMLMIGSWMNTEIGGTDQTPLNFNIAVAPIPKNNASDNGGYTPVTTDFVAVAASSKHKEEAYKFVRWYTTEGQMVQGKNVPSWSKVSNDDLGKIIDTILSGTKSPDKVDKASLISTLAASKASKLIPPVAYQNEVYKAVNEEFEKFIFAKQDLNATVKGTHERVQQIIASNKK</sequence>
<dbReference type="Proteomes" id="UP001589776">
    <property type="component" value="Unassembled WGS sequence"/>
</dbReference>
<accession>A0ABV6DRX9</accession>
<dbReference type="Pfam" id="PF01547">
    <property type="entry name" value="SBP_bac_1"/>
    <property type="match status" value="1"/>
</dbReference>
<keyword evidence="1" id="KW-0732">Signal</keyword>
<keyword evidence="3" id="KW-1185">Reference proteome</keyword>
<dbReference type="RefSeq" id="WP_377472845.1">
    <property type="nucleotide sequence ID" value="NZ_JBHLWN010000093.1"/>
</dbReference>
<dbReference type="InterPro" id="IPR050490">
    <property type="entry name" value="Bact_solute-bd_prot1"/>
</dbReference>
<reference evidence="2 3" key="1">
    <citation type="submission" date="2024-09" db="EMBL/GenBank/DDBJ databases">
        <authorList>
            <person name="Sun Q."/>
            <person name="Mori K."/>
        </authorList>
    </citation>
    <scope>NUCLEOTIDE SEQUENCE [LARGE SCALE GENOMIC DNA]</scope>
    <source>
        <strain evidence="2 3">CCM 7759</strain>
    </source>
</reference>
<feature type="chain" id="PRO_5046083849" evidence="1">
    <location>
        <begin position="21"/>
        <end position="462"/>
    </location>
</feature>
<proteinExistence type="predicted"/>
<protein>
    <submittedName>
        <fullName evidence="2">ABC transporter substrate-binding protein</fullName>
    </submittedName>
</protein>
<evidence type="ECO:0000313" key="2">
    <source>
        <dbReference type="EMBL" id="MFC0215395.1"/>
    </source>
</evidence>
<evidence type="ECO:0000313" key="3">
    <source>
        <dbReference type="Proteomes" id="UP001589776"/>
    </source>
</evidence>
<dbReference type="EMBL" id="JBHLWN010000093">
    <property type="protein sequence ID" value="MFC0215395.1"/>
    <property type="molecule type" value="Genomic_DNA"/>
</dbReference>
<comment type="caution">
    <text evidence="2">The sequence shown here is derived from an EMBL/GenBank/DDBJ whole genome shotgun (WGS) entry which is preliminary data.</text>
</comment>
<dbReference type="PROSITE" id="PS51257">
    <property type="entry name" value="PROKAR_LIPOPROTEIN"/>
    <property type="match status" value="1"/>
</dbReference>
<dbReference type="SUPFAM" id="SSF53850">
    <property type="entry name" value="Periplasmic binding protein-like II"/>
    <property type="match status" value="1"/>
</dbReference>
<dbReference type="InterPro" id="IPR006059">
    <property type="entry name" value="SBP"/>
</dbReference>
<dbReference type="Gene3D" id="3.40.190.10">
    <property type="entry name" value="Periplasmic binding protein-like II"/>
    <property type="match status" value="1"/>
</dbReference>
<evidence type="ECO:0000256" key="1">
    <source>
        <dbReference type="SAM" id="SignalP"/>
    </source>
</evidence>
<gene>
    <name evidence="2" type="ORF">ACFFK0_23660</name>
</gene>
<name>A0ABV6DRX9_9BACL</name>
<dbReference type="PANTHER" id="PTHR43649">
    <property type="entry name" value="ARABINOSE-BINDING PROTEIN-RELATED"/>
    <property type="match status" value="1"/>
</dbReference>